<gene>
    <name evidence="2" type="ORF">I316_03745</name>
</gene>
<name>A0A1B9GUN3_9TREE</name>
<dbReference type="AlphaFoldDB" id="A0A1B9GUN3"/>
<evidence type="ECO:0000313" key="2">
    <source>
        <dbReference type="EMBL" id="OCF34702.1"/>
    </source>
</evidence>
<evidence type="ECO:0000256" key="1">
    <source>
        <dbReference type="SAM" id="MobiDB-lite"/>
    </source>
</evidence>
<proteinExistence type="predicted"/>
<dbReference type="Proteomes" id="UP000092666">
    <property type="component" value="Unassembled WGS sequence"/>
</dbReference>
<accession>A0A1B9GUN3</accession>
<protein>
    <submittedName>
        <fullName evidence="2">Uncharacterized protein</fullName>
    </submittedName>
</protein>
<sequence>MSQESEEWSVTASARPMCPSLYNTASSESQVISISGTENDTGTYTHSPSQCPITAVTHTESVARPQTMAEEDVELGLMRPAQVHFRDRRPSFASTDVGSAAGTDGRTTIGSASASASGTTSTADSPSRWTRRKSATCVAAGVIGLAVLTGGLELRQHFAENSTVSKEGDKPSGQ</sequence>
<reference evidence="3" key="2">
    <citation type="submission" date="2013-12" db="EMBL/GenBank/DDBJ databases">
        <title>Evolution of pathogenesis and genome organization in the Tremellales.</title>
        <authorList>
            <person name="Cuomo C."/>
            <person name="Litvintseva A."/>
            <person name="Heitman J."/>
            <person name="Chen Y."/>
            <person name="Sun S."/>
            <person name="Springer D."/>
            <person name="Dromer F."/>
            <person name="Young S."/>
            <person name="Zeng Q."/>
            <person name="Chapman S."/>
            <person name="Gujja S."/>
            <person name="Saif S."/>
            <person name="Birren B."/>
        </authorList>
    </citation>
    <scope>NUCLEOTIDE SEQUENCE [LARGE SCALE GENOMIC DNA]</scope>
    <source>
        <strain evidence="3">BCC8398</strain>
    </source>
</reference>
<feature type="compositionally biased region" description="Low complexity" evidence="1">
    <location>
        <begin position="107"/>
        <end position="123"/>
    </location>
</feature>
<keyword evidence="3" id="KW-1185">Reference proteome</keyword>
<organism evidence="2 3">
    <name type="scientific">Kwoniella heveanensis BCC8398</name>
    <dbReference type="NCBI Taxonomy" id="1296120"/>
    <lineage>
        <taxon>Eukaryota</taxon>
        <taxon>Fungi</taxon>
        <taxon>Dikarya</taxon>
        <taxon>Basidiomycota</taxon>
        <taxon>Agaricomycotina</taxon>
        <taxon>Tremellomycetes</taxon>
        <taxon>Tremellales</taxon>
        <taxon>Cryptococcaceae</taxon>
        <taxon>Kwoniella</taxon>
    </lineage>
</organism>
<feature type="region of interest" description="Disordered" evidence="1">
    <location>
        <begin position="25"/>
        <end position="51"/>
    </location>
</feature>
<evidence type="ECO:0000313" key="3">
    <source>
        <dbReference type="Proteomes" id="UP000092666"/>
    </source>
</evidence>
<reference evidence="2 3" key="1">
    <citation type="submission" date="2013-07" db="EMBL/GenBank/DDBJ databases">
        <title>The Genome Sequence of Cryptococcus heveanensis BCC8398.</title>
        <authorList>
            <consortium name="The Broad Institute Genome Sequencing Platform"/>
            <person name="Cuomo C."/>
            <person name="Litvintseva A."/>
            <person name="Chen Y."/>
            <person name="Heitman J."/>
            <person name="Sun S."/>
            <person name="Springer D."/>
            <person name="Dromer F."/>
            <person name="Young S.K."/>
            <person name="Zeng Q."/>
            <person name="Gargeya S."/>
            <person name="Fitzgerald M."/>
            <person name="Abouelleil A."/>
            <person name="Alvarado L."/>
            <person name="Berlin A.M."/>
            <person name="Chapman S.B."/>
            <person name="Dewar J."/>
            <person name="Goldberg J."/>
            <person name="Griggs A."/>
            <person name="Gujja S."/>
            <person name="Hansen M."/>
            <person name="Howarth C."/>
            <person name="Imamovic A."/>
            <person name="Larimer J."/>
            <person name="McCowan C."/>
            <person name="Murphy C."/>
            <person name="Pearson M."/>
            <person name="Priest M."/>
            <person name="Roberts A."/>
            <person name="Saif S."/>
            <person name="Shea T."/>
            <person name="Sykes S."/>
            <person name="Wortman J."/>
            <person name="Nusbaum C."/>
            <person name="Birren B."/>
        </authorList>
    </citation>
    <scope>NUCLEOTIDE SEQUENCE [LARGE SCALE GENOMIC DNA]</scope>
    <source>
        <strain evidence="2 3">BCC8398</strain>
    </source>
</reference>
<feature type="region of interest" description="Disordered" evidence="1">
    <location>
        <begin position="86"/>
        <end position="132"/>
    </location>
</feature>
<dbReference type="EMBL" id="KV700124">
    <property type="protein sequence ID" value="OCF34702.1"/>
    <property type="molecule type" value="Genomic_DNA"/>
</dbReference>